<feature type="signal peptide" evidence="1">
    <location>
        <begin position="1"/>
        <end position="21"/>
    </location>
</feature>
<accession>A0A0A9G7N3</accession>
<reference evidence="2" key="2">
    <citation type="journal article" date="2015" name="Data Brief">
        <title>Shoot transcriptome of the giant reed, Arundo donax.</title>
        <authorList>
            <person name="Barrero R.A."/>
            <person name="Guerrero F.D."/>
            <person name="Moolhuijzen P."/>
            <person name="Goolsby J.A."/>
            <person name="Tidwell J."/>
            <person name="Bellgard S.E."/>
            <person name="Bellgard M.I."/>
        </authorList>
    </citation>
    <scope>NUCLEOTIDE SEQUENCE</scope>
    <source>
        <tissue evidence="2">Shoot tissue taken approximately 20 cm above the soil surface</tissue>
    </source>
</reference>
<evidence type="ECO:0000256" key="1">
    <source>
        <dbReference type="SAM" id="SignalP"/>
    </source>
</evidence>
<dbReference type="AlphaFoldDB" id="A0A0A9G7N3"/>
<proteinExistence type="predicted"/>
<reference evidence="2" key="1">
    <citation type="submission" date="2014-09" db="EMBL/GenBank/DDBJ databases">
        <authorList>
            <person name="Magalhaes I.L.F."/>
            <person name="Oliveira U."/>
            <person name="Santos F.R."/>
            <person name="Vidigal T.H.D.A."/>
            <person name="Brescovit A.D."/>
            <person name="Santos A.J."/>
        </authorList>
    </citation>
    <scope>NUCLEOTIDE SEQUENCE</scope>
    <source>
        <tissue evidence="2">Shoot tissue taken approximately 20 cm above the soil surface</tissue>
    </source>
</reference>
<sequence>MLSSLSLLRVWFFVLLDEAEVDEVKNGTGSFTRQLDG</sequence>
<organism evidence="2">
    <name type="scientific">Arundo donax</name>
    <name type="common">Giant reed</name>
    <name type="synonym">Donax arundinaceus</name>
    <dbReference type="NCBI Taxonomy" id="35708"/>
    <lineage>
        <taxon>Eukaryota</taxon>
        <taxon>Viridiplantae</taxon>
        <taxon>Streptophyta</taxon>
        <taxon>Embryophyta</taxon>
        <taxon>Tracheophyta</taxon>
        <taxon>Spermatophyta</taxon>
        <taxon>Magnoliopsida</taxon>
        <taxon>Liliopsida</taxon>
        <taxon>Poales</taxon>
        <taxon>Poaceae</taxon>
        <taxon>PACMAD clade</taxon>
        <taxon>Arundinoideae</taxon>
        <taxon>Arundineae</taxon>
        <taxon>Arundo</taxon>
    </lineage>
</organism>
<feature type="chain" id="PRO_5002047684" evidence="1">
    <location>
        <begin position="22"/>
        <end position="37"/>
    </location>
</feature>
<evidence type="ECO:0000313" key="2">
    <source>
        <dbReference type="EMBL" id="JAE19479.1"/>
    </source>
</evidence>
<protein>
    <submittedName>
        <fullName evidence="2">Uncharacterized protein</fullName>
    </submittedName>
</protein>
<name>A0A0A9G7N3_ARUDO</name>
<dbReference type="EMBL" id="GBRH01178417">
    <property type="protein sequence ID" value="JAE19479.1"/>
    <property type="molecule type" value="Transcribed_RNA"/>
</dbReference>
<keyword evidence="1" id="KW-0732">Signal</keyword>